<name>A0A841H0N4_9BACT</name>
<dbReference type="Gene3D" id="3.30.830.10">
    <property type="entry name" value="Metalloenzyme, LuxS/M16 peptidase-like"/>
    <property type="match status" value="2"/>
</dbReference>
<dbReference type="EMBL" id="JACHIA010000009">
    <property type="protein sequence ID" value="MBB6071516.1"/>
    <property type="molecule type" value="Genomic_DNA"/>
</dbReference>
<keyword evidence="1" id="KW-0732">Signal</keyword>
<keyword evidence="2" id="KW-0378">Hydrolase</keyword>
<dbReference type="EC" id="3.4.24.-" evidence="2"/>
<keyword evidence="3" id="KW-1185">Reference proteome</keyword>
<dbReference type="GO" id="GO:0008233">
    <property type="term" value="F:peptidase activity"/>
    <property type="evidence" value="ECO:0007669"/>
    <property type="project" value="UniProtKB-KW"/>
</dbReference>
<dbReference type="GO" id="GO:0046872">
    <property type="term" value="F:metal ion binding"/>
    <property type="evidence" value="ECO:0007669"/>
    <property type="project" value="InterPro"/>
</dbReference>
<feature type="signal peptide" evidence="1">
    <location>
        <begin position="1"/>
        <end position="19"/>
    </location>
</feature>
<evidence type="ECO:0000313" key="3">
    <source>
        <dbReference type="Proteomes" id="UP000582837"/>
    </source>
</evidence>
<gene>
    <name evidence="2" type="ORF">HNQ61_003144</name>
</gene>
<feature type="chain" id="PRO_5032335636" evidence="1">
    <location>
        <begin position="20"/>
        <end position="398"/>
    </location>
</feature>
<proteinExistence type="predicted"/>
<dbReference type="InterPro" id="IPR011249">
    <property type="entry name" value="Metalloenz_LuxS/M16"/>
</dbReference>
<dbReference type="Proteomes" id="UP000582837">
    <property type="component" value="Unassembled WGS sequence"/>
</dbReference>
<evidence type="ECO:0000256" key="1">
    <source>
        <dbReference type="SAM" id="SignalP"/>
    </source>
</evidence>
<protein>
    <submittedName>
        <fullName evidence="2">Zinc protease</fullName>
        <ecNumber evidence="2">3.4.24.-</ecNumber>
    </submittedName>
</protein>
<dbReference type="GO" id="GO:0006508">
    <property type="term" value="P:proteolysis"/>
    <property type="evidence" value="ECO:0007669"/>
    <property type="project" value="UniProtKB-KW"/>
</dbReference>
<reference evidence="2 3" key="1">
    <citation type="submission" date="2020-08" db="EMBL/GenBank/DDBJ databases">
        <title>Genomic Encyclopedia of Type Strains, Phase IV (KMG-IV): sequencing the most valuable type-strain genomes for metagenomic binning, comparative biology and taxonomic classification.</title>
        <authorList>
            <person name="Goeker M."/>
        </authorList>
    </citation>
    <scope>NUCLEOTIDE SEQUENCE [LARGE SCALE GENOMIC DNA]</scope>
    <source>
        <strain evidence="2 3">DSM 29007</strain>
    </source>
</reference>
<keyword evidence="2" id="KW-0645">Protease</keyword>
<accession>A0A841H0N4</accession>
<dbReference type="AlphaFoldDB" id="A0A841H0N4"/>
<sequence length="398" mass="42672">MRRTWFVLMMIAAAAPAAAQTRVIVRPEPGTPVVAAEVLIAVGPADEAAGKEGITYLTARSVTAPILPILDSLEARLTVEQQKDAVSFTVIAAPDTWEEATRTLLVALFRDPVDSVATVRQRTATAAELAAREGSPADALAREVDKAVFGEDHPWGHPAVGTAASVRRLRPSEVDAFLRSGFTADRAVVAIVGPVERGAGEALAAFMEPGPLRTTEIDAPSPATEPVRQTYQAITAWVSATYPFTADADEEAIRLLSRLALERVSFGVQRPQVYDARAEVVRHAGGGELRMDLVVPPNEAEEWAGRLAQAVSAYAEEPLSGPIFADRLRRFRGERLLELESPEARARTLARRTMLGLPTTTISDADALTPDRLRAAARAMGDPVVVYLGPFVEEESGG</sequence>
<dbReference type="SUPFAM" id="SSF63411">
    <property type="entry name" value="LuxS/MPP-like metallohydrolase"/>
    <property type="match status" value="2"/>
</dbReference>
<organism evidence="2 3">
    <name type="scientific">Longimicrobium terrae</name>
    <dbReference type="NCBI Taxonomy" id="1639882"/>
    <lineage>
        <taxon>Bacteria</taxon>
        <taxon>Pseudomonadati</taxon>
        <taxon>Gemmatimonadota</taxon>
        <taxon>Longimicrobiia</taxon>
        <taxon>Longimicrobiales</taxon>
        <taxon>Longimicrobiaceae</taxon>
        <taxon>Longimicrobium</taxon>
    </lineage>
</organism>
<dbReference type="RefSeq" id="WP_170034985.1">
    <property type="nucleotide sequence ID" value="NZ_JABDTL010000001.1"/>
</dbReference>
<evidence type="ECO:0000313" key="2">
    <source>
        <dbReference type="EMBL" id="MBB6071516.1"/>
    </source>
</evidence>
<comment type="caution">
    <text evidence="2">The sequence shown here is derived from an EMBL/GenBank/DDBJ whole genome shotgun (WGS) entry which is preliminary data.</text>
</comment>